<dbReference type="Proteomes" id="UP000821853">
    <property type="component" value="Chromosome 1"/>
</dbReference>
<protein>
    <recommendedName>
        <fullName evidence="9">Exonuclease domain-containing protein</fullName>
    </recommendedName>
</protein>
<dbReference type="PANTHER" id="PTHR13058">
    <property type="entry name" value="THREE PRIME REPAIR EXONUCLEASE 1, 2"/>
    <property type="match status" value="1"/>
</dbReference>
<dbReference type="GO" id="GO:0003676">
    <property type="term" value="F:nucleic acid binding"/>
    <property type="evidence" value="ECO:0007669"/>
    <property type="project" value="InterPro"/>
</dbReference>
<evidence type="ECO:0000313" key="11">
    <source>
        <dbReference type="Proteomes" id="UP000821853"/>
    </source>
</evidence>
<dbReference type="GO" id="GO:0008296">
    <property type="term" value="F:3'-5'-DNA exonuclease activity"/>
    <property type="evidence" value="ECO:0007669"/>
    <property type="project" value="TreeGrafter"/>
</dbReference>
<comment type="caution">
    <text evidence="10">The sequence shown here is derived from an EMBL/GenBank/DDBJ whole genome shotgun (WGS) entry which is preliminary data.</text>
</comment>
<evidence type="ECO:0000256" key="1">
    <source>
        <dbReference type="ARBA" id="ARBA00001946"/>
    </source>
</evidence>
<evidence type="ECO:0000256" key="2">
    <source>
        <dbReference type="ARBA" id="ARBA00022722"/>
    </source>
</evidence>
<dbReference type="AlphaFoldDB" id="A0A9J6FBC8"/>
<feature type="compositionally biased region" description="Basic and acidic residues" evidence="8">
    <location>
        <begin position="232"/>
        <end position="241"/>
    </location>
</feature>
<accession>A0A9J6FBC8</accession>
<dbReference type="EMBL" id="JABSTR010000001">
    <property type="protein sequence ID" value="KAH9360015.1"/>
    <property type="molecule type" value="Genomic_DNA"/>
</dbReference>
<organism evidence="10 11">
    <name type="scientific">Haemaphysalis longicornis</name>
    <name type="common">Bush tick</name>
    <dbReference type="NCBI Taxonomy" id="44386"/>
    <lineage>
        <taxon>Eukaryota</taxon>
        <taxon>Metazoa</taxon>
        <taxon>Ecdysozoa</taxon>
        <taxon>Arthropoda</taxon>
        <taxon>Chelicerata</taxon>
        <taxon>Arachnida</taxon>
        <taxon>Acari</taxon>
        <taxon>Parasitiformes</taxon>
        <taxon>Ixodida</taxon>
        <taxon>Ixodoidea</taxon>
        <taxon>Ixodidae</taxon>
        <taxon>Haemaphysalinae</taxon>
        <taxon>Haemaphysalis</taxon>
    </lineage>
</organism>
<dbReference type="InterPro" id="IPR040393">
    <property type="entry name" value="TREX1/2"/>
</dbReference>
<dbReference type="VEuPathDB" id="VectorBase:HLOH_043829"/>
<keyword evidence="11" id="KW-1185">Reference proteome</keyword>
<evidence type="ECO:0000256" key="4">
    <source>
        <dbReference type="ARBA" id="ARBA00022801"/>
    </source>
</evidence>
<evidence type="ECO:0000256" key="3">
    <source>
        <dbReference type="ARBA" id="ARBA00022723"/>
    </source>
</evidence>
<dbReference type="InterPro" id="IPR036397">
    <property type="entry name" value="RNaseH_sf"/>
</dbReference>
<dbReference type="SMART" id="SM00479">
    <property type="entry name" value="EXOIII"/>
    <property type="match status" value="1"/>
</dbReference>
<evidence type="ECO:0000259" key="9">
    <source>
        <dbReference type="SMART" id="SM00479"/>
    </source>
</evidence>
<dbReference type="OrthoDB" id="10250935at2759"/>
<dbReference type="PANTHER" id="PTHR13058:SF19">
    <property type="entry name" value="LD40940P"/>
    <property type="match status" value="1"/>
</dbReference>
<feature type="domain" description="Exonuclease" evidence="9">
    <location>
        <begin position="24"/>
        <end position="345"/>
    </location>
</feature>
<evidence type="ECO:0000256" key="6">
    <source>
        <dbReference type="ARBA" id="ARBA00022842"/>
    </source>
</evidence>
<evidence type="ECO:0000256" key="8">
    <source>
        <dbReference type="SAM" id="MobiDB-lite"/>
    </source>
</evidence>
<keyword evidence="2" id="KW-0540">Nuclease</keyword>
<dbReference type="GO" id="GO:0046872">
    <property type="term" value="F:metal ion binding"/>
    <property type="evidence" value="ECO:0007669"/>
    <property type="project" value="UniProtKB-KW"/>
</dbReference>
<dbReference type="Gene3D" id="3.30.420.10">
    <property type="entry name" value="Ribonuclease H-like superfamily/Ribonuclease H"/>
    <property type="match status" value="2"/>
</dbReference>
<keyword evidence="3" id="KW-0479">Metal-binding</keyword>
<feature type="region of interest" description="Disordered" evidence="8">
    <location>
        <begin position="201"/>
        <end position="302"/>
    </location>
</feature>
<sequence length="363" mass="39905">MPTWLKPYPESDAKSCGLERQIATLVFLDLESTGLPSFMPKRKVNITEVSLIAVAREHLRVPLRILHKLTFCVRPRNAVMLHAAEMSGLDNVELESCPPFSTTARVIEDFLYALPQPVCLVAHNGDAFDFPLLCAEMKHASPGTDLMAFFCCDSLPAFRHILGSAADPQEVQEVIELGQLDAHFWDDFLATDDFLTTVDDQEPLEQPASRPLDTTPQRKNPVAPPPIKKKRSAAEDARDCRPPNASTVRRPLFQDSTQNGSPKQTLPNGKPAREEGAPRLASTGDAGIQTGGRWSSNGKKTAPKFKLGSVYERVVGQPMPSAHEAEVDSRALAEICARLGSVFLKYVDAKHGMLESVAPMWEP</sequence>
<keyword evidence="5" id="KW-0269">Exonuclease</keyword>
<dbReference type="SUPFAM" id="SSF53098">
    <property type="entry name" value="Ribonuclease H-like"/>
    <property type="match status" value="1"/>
</dbReference>
<feature type="compositionally biased region" description="Polar residues" evidence="8">
    <location>
        <begin position="254"/>
        <end position="267"/>
    </location>
</feature>
<name>A0A9J6FBC8_HAELO</name>
<dbReference type="GO" id="GO:0005737">
    <property type="term" value="C:cytoplasm"/>
    <property type="evidence" value="ECO:0007669"/>
    <property type="project" value="TreeGrafter"/>
</dbReference>
<evidence type="ECO:0000313" key="10">
    <source>
        <dbReference type="EMBL" id="KAH9360015.1"/>
    </source>
</evidence>
<evidence type="ECO:0000256" key="7">
    <source>
        <dbReference type="ARBA" id="ARBA00025769"/>
    </source>
</evidence>
<dbReference type="OMA" id="NVAPMWE"/>
<evidence type="ECO:0000256" key="5">
    <source>
        <dbReference type="ARBA" id="ARBA00022839"/>
    </source>
</evidence>
<proteinExistence type="inferred from homology"/>
<gene>
    <name evidence="10" type="ORF">HPB48_017372</name>
</gene>
<dbReference type="GO" id="GO:0006308">
    <property type="term" value="P:DNA catabolic process"/>
    <property type="evidence" value="ECO:0007669"/>
    <property type="project" value="TreeGrafter"/>
</dbReference>
<keyword evidence="4" id="KW-0378">Hydrolase</keyword>
<reference evidence="10 11" key="1">
    <citation type="journal article" date="2020" name="Cell">
        <title>Large-Scale Comparative Analyses of Tick Genomes Elucidate Their Genetic Diversity and Vector Capacities.</title>
        <authorList>
            <consortium name="Tick Genome and Microbiome Consortium (TIGMIC)"/>
            <person name="Jia N."/>
            <person name="Wang J."/>
            <person name="Shi W."/>
            <person name="Du L."/>
            <person name="Sun Y."/>
            <person name="Zhan W."/>
            <person name="Jiang J.F."/>
            <person name="Wang Q."/>
            <person name="Zhang B."/>
            <person name="Ji P."/>
            <person name="Bell-Sakyi L."/>
            <person name="Cui X.M."/>
            <person name="Yuan T.T."/>
            <person name="Jiang B.G."/>
            <person name="Yang W.F."/>
            <person name="Lam T.T."/>
            <person name="Chang Q.C."/>
            <person name="Ding S.J."/>
            <person name="Wang X.J."/>
            <person name="Zhu J.G."/>
            <person name="Ruan X.D."/>
            <person name="Zhao L."/>
            <person name="Wei J.T."/>
            <person name="Ye R.Z."/>
            <person name="Que T.C."/>
            <person name="Du C.H."/>
            <person name="Zhou Y.H."/>
            <person name="Cheng J.X."/>
            <person name="Dai P.F."/>
            <person name="Guo W.B."/>
            <person name="Han X.H."/>
            <person name="Huang E.J."/>
            <person name="Li L.F."/>
            <person name="Wei W."/>
            <person name="Gao Y.C."/>
            <person name="Liu J.Z."/>
            <person name="Shao H.Z."/>
            <person name="Wang X."/>
            <person name="Wang C.C."/>
            <person name="Yang T.C."/>
            <person name="Huo Q.B."/>
            <person name="Li W."/>
            <person name="Chen H.Y."/>
            <person name="Chen S.E."/>
            <person name="Zhou L.G."/>
            <person name="Ni X.B."/>
            <person name="Tian J.H."/>
            <person name="Sheng Y."/>
            <person name="Liu T."/>
            <person name="Pan Y.S."/>
            <person name="Xia L.Y."/>
            <person name="Li J."/>
            <person name="Zhao F."/>
            <person name="Cao W.C."/>
        </authorList>
    </citation>
    <scope>NUCLEOTIDE SEQUENCE [LARGE SCALE GENOMIC DNA]</scope>
    <source>
        <strain evidence="10">HaeL-2018</strain>
    </source>
</reference>
<keyword evidence="6" id="KW-0460">Magnesium</keyword>
<comment type="similarity">
    <text evidence="7">Belongs to the exonuclease superfamily. TREX family.</text>
</comment>
<dbReference type="InterPro" id="IPR013520">
    <property type="entry name" value="Ribonucl_H"/>
</dbReference>
<dbReference type="InterPro" id="IPR012337">
    <property type="entry name" value="RNaseH-like_sf"/>
</dbReference>
<comment type="cofactor">
    <cofactor evidence="1">
        <name>Mg(2+)</name>
        <dbReference type="ChEBI" id="CHEBI:18420"/>
    </cofactor>
</comment>